<protein>
    <recommendedName>
        <fullName evidence="1">MATH domain-containing protein</fullName>
    </recommendedName>
</protein>
<dbReference type="SUPFAM" id="SSF49599">
    <property type="entry name" value="TRAF domain-like"/>
    <property type="match status" value="1"/>
</dbReference>
<feature type="domain" description="MATH" evidence="1">
    <location>
        <begin position="41"/>
        <end position="181"/>
    </location>
</feature>
<dbReference type="PANTHER" id="PTHR26379:SF443">
    <property type="entry name" value="MATH DOMAIN CONTAINING PROTEIN"/>
    <property type="match status" value="1"/>
</dbReference>
<dbReference type="InterPro" id="IPR045005">
    <property type="entry name" value="BPM1-6"/>
</dbReference>
<dbReference type="Gene3D" id="2.60.210.10">
    <property type="entry name" value="Apoptosis, Tumor Necrosis Factor Receptor Associated Protein 2, Chain A"/>
    <property type="match status" value="1"/>
</dbReference>
<dbReference type="InterPro" id="IPR008974">
    <property type="entry name" value="TRAF-like"/>
</dbReference>
<dbReference type="GO" id="GO:0016567">
    <property type="term" value="P:protein ubiquitination"/>
    <property type="evidence" value="ECO:0007669"/>
    <property type="project" value="InterPro"/>
</dbReference>
<evidence type="ECO:0000313" key="3">
    <source>
        <dbReference type="Proteomes" id="UP000000768"/>
    </source>
</evidence>
<dbReference type="CDD" id="cd00121">
    <property type="entry name" value="MATH"/>
    <property type="match status" value="1"/>
</dbReference>
<dbReference type="Proteomes" id="UP000000768">
    <property type="component" value="Chromosome 2"/>
</dbReference>
<dbReference type="HOGENOM" id="CLU_113497_1_1_1"/>
<dbReference type="Pfam" id="PF22486">
    <property type="entry name" value="MATH_2"/>
    <property type="match status" value="1"/>
</dbReference>
<evidence type="ECO:0000259" key="1">
    <source>
        <dbReference type="PROSITE" id="PS50144"/>
    </source>
</evidence>
<dbReference type="PROSITE" id="PS50144">
    <property type="entry name" value="MATH"/>
    <property type="match status" value="1"/>
</dbReference>
<dbReference type="InParanoid" id="C5X8V6"/>
<dbReference type="MEROPS" id="I06.002"/>
<sequence>MSPLPPLRALRCERRHRHGGGGGGGGGGLGVHTVAATAVATGHHMLKVQGYSRLKATHGENGSYIESSAFEVGGHTWRIVCYLNGNTKEDAAGFVSLYLKNLCNDSVVVLAEYELALVRHQGTPPATAYGHQQGTLIKKSEGLRTFGGDNCGWGHRKFISVKELERSRFLKDDCFAVRCTVTVVEERTTVEEKVVVPAHDMARLGLGMLCECDDDLCKRDHACRPAETNFLEKFANFCYSICRGPV</sequence>
<dbReference type="OMA" id="SKMWGFL"/>
<dbReference type="KEGG" id="sbi:8079903"/>
<proteinExistence type="predicted"/>
<name>C5X8V6_SORBI</name>
<dbReference type="InterPro" id="IPR002083">
    <property type="entry name" value="MATH/TRAF_dom"/>
</dbReference>
<dbReference type="EMBL" id="CM000761">
    <property type="protein sequence ID" value="EER95843.2"/>
    <property type="molecule type" value="Genomic_DNA"/>
</dbReference>
<evidence type="ECO:0000313" key="2">
    <source>
        <dbReference type="EMBL" id="EER95843.2"/>
    </source>
</evidence>
<dbReference type="Gramene" id="EER95843">
    <property type="protein sequence ID" value="EER95843"/>
    <property type="gene ID" value="SORBI_3002G028300"/>
</dbReference>
<dbReference type="AlphaFoldDB" id="C5X8V6"/>
<gene>
    <name evidence="2" type="ORF">SORBI_3002G028300</name>
</gene>
<dbReference type="eggNOG" id="KOG1987">
    <property type="taxonomic scope" value="Eukaryota"/>
</dbReference>
<accession>C5X8V6</accession>
<organism evidence="2 3">
    <name type="scientific">Sorghum bicolor</name>
    <name type="common">Sorghum</name>
    <name type="synonym">Sorghum vulgare</name>
    <dbReference type="NCBI Taxonomy" id="4558"/>
    <lineage>
        <taxon>Eukaryota</taxon>
        <taxon>Viridiplantae</taxon>
        <taxon>Streptophyta</taxon>
        <taxon>Embryophyta</taxon>
        <taxon>Tracheophyta</taxon>
        <taxon>Spermatophyta</taxon>
        <taxon>Magnoliopsida</taxon>
        <taxon>Liliopsida</taxon>
        <taxon>Poales</taxon>
        <taxon>Poaceae</taxon>
        <taxon>PACMAD clade</taxon>
        <taxon>Panicoideae</taxon>
        <taxon>Andropogonodae</taxon>
        <taxon>Andropogoneae</taxon>
        <taxon>Sorghinae</taxon>
        <taxon>Sorghum</taxon>
    </lineage>
</organism>
<dbReference type="PANTHER" id="PTHR26379">
    <property type="entry name" value="BTB/POZ AND MATH DOMAIN-CONTAINING PROTEIN 1"/>
    <property type="match status" value="1"/>
</dbReference>
<reference evidence="2 3" key="1">
    <citation type="journal article" date="2009" name="Nature">
        <title>The Sorghum bicolor genome and the diversification of grasses.</title>
        <authorList>
            <person name="Paterson A.H."/>
            <person name="Bowers J.E."/>
            <person name="Bruggmann R."/>
            <person name="Dubchak I."/>
            <person name="Grimwood J."/>
            <person name="Gundlach H."/>
            <person name="Haberer G."/>
            <person name="Hellsten U."/>
            <person name="Mitros T."/>
            <person name="Poliakov A."/>
            <person name="Schmutz J."/>
            <person name="Spannagl M."/>
            <person name="Tang H."/>
            <person name="Wang X."/>
            <person name="Wicker T."/>
            <person name="Bharti A.K."/>
            <person name="Chapman J."/>
            <person name="Feltus F.A."/>
            <person name="Gowik U."/>
            <person name="Grigoriev I.V."/>
            <person name="Lyons E."/>
            <person name="Maher C.A."/>
            <person name="Martis M."/>
            <person name="Narechania A."/>
            <person name="Otillar R.P."/>
            <person name="Penning B.W."/>
            <person name="Salamov A.A."/>
            <person name="Wang Y."/>
            <person name="Zhang L."/>
            <person name="Carpita N.C."/>
            <person name="Freeling M."/>
            <person name="Gingle A.R."/>
            <person name="Hash C.T."/>
            <person name="Keller B."/>
            <person name="Klein P."/>
            <person name="Kresovich S."/>
            <person name="McCann M.C."/>
            <person name="Ming R."/>
            <person name="Peterson D.G."/>
            <person name="Mehboob-ur-Rahman"/>
            <person name="Ware D."/>
            <person name="Westhoff P."/>
            <person name="Mayer K.F."/>
            <person name="Messing J."/>
            <person name="Rokhsar D.S."/>
        </authorList>
    </citation>
    <scope>NUCLEOTIDE SEQUENCE [LARGE SCALE GENOMIC DNA]</scope>
    <source>
        <strain evidence="3">cv. BTx623</strain>
    </source>
</reference>
<reference evidence="3" key="2">
    <citation type="journal article" date="2018" name="Plant J.">
        <title>The Sorghum bicolor reference genome: improved assembly, gene annotations, a transcriptome atlas, and signatures of genome organization.</title>
        <authorList>
            <person name="McCormick R.F."/>
            <person name="Truong S.K."/>
            <person name="Sreedasyam A."/>
            <person name="Jenkins J."/>
            <person name="Shu S."/>
            <person name="Sims D."/>
            <person name="Kennedy M."/>
            <person name="Amirebrahimi M."/>
            <person name="Weers B.D."/>
            <person name="McKinley B."/>
            <person name="Mattison A."/>
            <person name="Morishige D.T."/>
            <person name="Grimwood J."/>
            <person name="Schmutz J."/>
            <person name="Mullet J.E."/>
        </authorList>
    </citation>
    <scope>NUCLEOTIDE SEQUENCE [LARGE SCALE GENOMIC DNA]</scope>
    <source>
        <strain evidence="3">cv. BTx623</strain>
    </source>
</reference>
<keyword evidence="3" id="KW-1185">Reference proteome</keyword>